<reference evidence="1 2" key="1">
    <citation type="journal article" date="2019" name="Sci. Rep.">
        <title>Orb-weaving spider Araneus ventricosus genome elucidates the spidroin gene catalogue.</title>
        <authorList>
            <person name="Kono N."/>
            <person name="Nakamura H."/>
            <person name="Ohtoshi R."/>
            <person name="Moran D.A.P."/>
            <person name="Shinohara A."/>
            <person name="Yoshida Y."/>
            <person name="Fujiwara M."/>
            <person name="Mori M."/>
            <person name="Tomita M."/>
            <person name="Arakawa K."/>
        </authorList>
    </citation>
    <scope>NUCLEOTIDE SEQUENCE [LARGE SCALE GENOMIC DNA]</scope>
</reference>
<proteinExistence type="predicted"/>
<name>A0A4Y2KYN2_ARAVE</name>
<keyword evidence="2" id="KW-1185">Reference proteome</keyword>
<organism evidence="1 2">
    <name type="scientific">Araneus ventricosus</name>
    <name type="common">Orbweaver spider</name>
    <name type="synonym">Epeira ventricosa</name>
    <dbReference type="NCBI Taxonomy" id="182803"/>
    <lineage>
        <taxon>Eukaryota</taxon>
        <taxon>Metazoa</taxon>
        <taxon>Ecdysozoa</taxon>
        <taxon>Arthropoda</taxon>
        <taxon>Chelicerata</taxon>
        <taxon>Arachnida</taxon>
        <taxon>Araneae</taxon>
        <taxon>Araneomorphae</taxon>
        <taxon>Entelegynae</taxon>
        <taxon>Araneoidea</taxon>
        <taxon>Araneidae</taxon>
        <taxon>Araneus</taxon>
    </lineage>
</organism>
<comment type="caution">
    <text evidence="1">The sequence shown here is derived from an EMBL/GenBank/DDBJ whole genome shotgun (WGS) entry which is preliminary data.</text>
</comment>
<evidence type="ECO:0000313" key="1">
    <source>
        <dbReference type="EMBL" id="GBN07514.1"/>
    </source>
</evidence>
<protein>
    <submittedName>
        <fullName evidence="1">Uncharacterized protein</fullName>
    </submittedName>
</protein>
<evidence type="ECO:0000313" key="2">
    <source>
        <dbReference type="Proteomes" id="UP000499080"/>
    </source>
</evidence>
<sequence>MDAEIVAINGLMIRCRIVKTYVLMARASSPMVNGDVSMMAKIRAAIVSHESNNLQGSCALLSSGLDLLKRGIHRCSTLRFLEHGKENPFVNVRNK</sequence>
<dbReference type="Proteomes" id="UP000499080">
    <property type="component" value="Unassembled WGS sequence"/>
</dbReference>
<dbReference type="AlphaFoldDB" id="A0A4Y2KYN2"/>
<dbReference type="EMBL" id="BGPR01005163">
    <property type="protein sequence ID" value="GBN07514.1"/>
    <property type="molecule type" value="Genomic_DNA"/>
</dbReference>
<gene>
    <name evidence="1" type="ORF">AVEN_252889_1</name>
</gene>
<accession>A0A4Y2KYN2</accession>